<gene>
    <name evidence="1" type="ORF">NUW54_g14591</name>
</gene>
<sequence>MLAGLREQSTLRGYPPPDRHLTEHTDRRFHIHTARVPRAFPRSPLPRFQALCIPRHVPSTHTLHPPRKPDDAQSDRLSCGTIARNPDPPRRKPA</sequence>
<comment type="caution">
    <text evidence="1">The sequence shown here is derived from an EMBL/GenBank/DDBJ whole genome shotgun (WGS) entry which is preliminary data.</text>
</comment>
<dbReference type="EMBL" id="JANSHE010007674">
    <property type="protein sequence ID" value="KAJ2957517.1"/>
    <property type="molecule type" value="Genomic_DNA"/>
</dbReference>
<name>A0ACC1MBZ0_9APHY</name>
<dbReference type="Proteomes" id="UP001144978">
    <property type="component" value="Unassembled WGS sequence"/>
</dbReference>
<organism evidence="1 2">
    <name type="scientific">Trametes sanguinea</name>
    <dbReference type="NCBI Taxonomy" id="158606"/>
    <lineage>
        <taxon>Eukaryota</taxon>
        <taxon>Fungi</taxon>
        <taxon>Dikarya</taxon>
        <taxon>Basidiomycota</taxon>
        <taxon>Agaricomycotina</taxon>
        <taxon>Agaricomycetes</taxon>
        <taxon>Polyporales</taxon>
        <taxon>Polyporaceae</taxon>
        <taxon>Trametes</taxon>
    </lineage>
</organism>
<accession>A0ACC1MBZ0</accession>
<reference evidence="1" key="1">
    <citation type="submission" date="2022-08" db="EMBL/GenBank/DDBJ databases">
        <title>Genome Sequence of Pycnoporus sanguineus.</title>
        <authorList>
            <person name="Buettner E."/>
        </authorList>
    </citation>
    <scope>NUCLEOTIDE SEQUENCE</scope>
    <source>
        <strain evidence="1">CG-C14</strain>
    </source>
</reference>
<proteinExistence type="predicted"/>
<protein>
    <submittedName>
        <fullName evidence="1">Uncharacterized protein</fullName>
    </submittedName>
</protein>
<evidence type="ECO:0000313" key="2">
    <source>
        <dbReference type="Proteomes" id="UP001144978"/>
    </source>
</evidence>
<evidence type="ECO:0000313" key="1">
    <source>
        <dbReference type="EMBL" id="KAJ2957517.1"/>
    </source>
</evidence>
<keyword evidence="2" id="KW-1185">Reference proteome</keyword>